<dbReference type="SUPFAM" id="SSF56112">
    <property type="entry name" value="Protein kinase-like (PK-like)"/>
    <property type="match status" value="1"/>
</dbReference>
<dbReference type="SMART" id="SM00220">
    <property type="entry name" value="S_TKc"/>
    <property type="match status" value="1"/>
</dbReference>
<keyword evidence="9" id="KW-1185">Reference proteome</keyword>
<feature type="region of interest" description="Disordered" evidence="5">
    <location>
        <begin position="681"/>
        <end position="729"/>
    </location>
</feature>
<proteinExistence type="predicted"/>
<dbReference type="Gene3D" id="3.60.40.10">
    <property type="entry name" value="PPM-type phosphatase domain"/>
    <property type="match status" value="1"/>
</dbReference>
<dbReference type="PROSITE" id="PS00108">
    <property type="entry name" value="PROTEIN_KINASE_ST"/>
    <property type="match status" value="1"/>
</dbReference>
<dbReference type="Proteomes" id="UP000075714">
    <property type="component" value="Unassembled WGS sequence"/>
</dbReference>
<keyword evidence="1" id="KW-0808">Transferase</keyword>
<dbReference type="SMART" id="SM00332">
    <property type="entry name" value="PP2Cc"/>
    <property type="match status" value="1"/>
</dbReference>
<evidence type="ECO:0000313" key="8">
    <source>
        <dbReference type="EMBL" id="KXZ48955.1"/>
    </source>
</evidence>
<feature type="compositionally biased region" description="Low complexity" evidence="5">
    <location>
        <begin position="393"/>
        <end position="409"/>
    </location>
</feature>
<gene>
    <name evidence="8" type="ORF">GPECTOR_24g245</name>
</gene>
<feature type="compositionally biased region" description="Low complexity" evidence="5">
    <location>
        <begin position="698"/>
        <end position="718"/>
    </location>
</feature>
<accession>A0A150GH53</accession>
<feature type="region of interest" description="Disordered" evidence="5">
    <location>
        <begin position="489"/>
        <end position="583"/>
    </location>
</feature>
<evidence type="ECO:0000259" key="7">
    <source>
        <dbReference type="PROSITE" id="PS51746"/>
    </source>
</evidence>
<dbReference type="InterPro" id="IPR036457">
    <property type="entry name" value="PPM-type-like_dom_sf"/>
</dbReference>
<reference evidence="9" key="1">
    <citation type="journal article" date="2016" name="Nat. Commun.">
        <title>The Gonium pectorale genome demonstrates co-option of cell cycle regulation during the evolution of multicellularity.</title>
        <authorList>
            <person name="Hanschen E.R."/>
            <person name="Marriage T.N."/>
            <person name="Ferris P.J."/>
            <person name="Hamaji T."/>
            <person name="Toyoda A."/>
            <person name="Fujiyama A."/>
            <person name="Neme R."/>
            <person name="Noguchi H."/>
            <person name="Minakuchi Y."/>
            <person name="Suzuki M."/>
            <person name="Kawai-Toyooka H."/>
            <person name="Smith D.R."/>
            <person name="Sparks H."/>
            <person name="Anderson J."/>
            <person name="Bakaric R."/>
            <person name="Luria V."/>
            <person name="Karger A."/>
            <person name="Kirschner M.W."/>
            <person name="Durand P.M."/>
            <person name="Michod R.E."/>
            <person name="Nozaki H."/>
            <person name="Olson B.J."/>
        </authorList>
    </citation>
    <scope>NUCLEOTIDE SEQUENCE [LARGE SCALE GENOMIC DNA]</scope>
    <source>
        <strain evidence="9">NIES-2863</strain>
    </source>
</reference>
<name>A0A150GH53_GONPE</name>
<evidence type="ECO:0000259" key="6">
    <source>
        <dbReference type="PROSITE" id="PS50011"/>
    </source>
</evidence>
<dbReference type="GO" id="GO:0005524">
    <property type="term" value="F:ATP binding"/>
    <property type="evidence" value="ECO:0007669"/>
    <property type="project" value="UniProtKB-KW"/>
</dbReference>
<dbReference type="SUPFAM" id="SSF81606">
    <property type="entry name" value="PP2C-like"/>
    <property type="match status" value="1"/>
</dbReference>
<evidence type="ECO:0000256" key="5">
    <source>
        <dbReference type="SAM" id="MobiDB-lite"/>
    </source>
</evidence>
<keyword evidence="4" id="KW-0067">ATP-binding</keyword>
<organism evidence="8 9">
    <name type="scientific">Gonium pectorale</name>
    <name type="common">Green alga</name>
    <dbReference type="NCBI Taxonomy" id="33097"/>
    <lineage>
        <taxon>Eukaryota</taxon>
        <taxon>Viridiplantae</taxon>
        <taxon>Chlorophyta</taxon>
        <taxon>core chlorophytes</taxon>
        <taxon>Chlorophyceae</taxon>
        <taxon>CS clade</taxon>
        <taxon>Chlamydomonadales</taxon>
        <taxon>Volvocaceae</taxon>
        <taxon>Gonium</taxon>
    </lineage>
</organism>
<dbReference type="Gene3D" id="1.10.510.10">
    <property type="entry name" value="Transferase(Phosphotransferase) domain 1"/>
    <property type="match status" value="1"/>
</dbReference>
<protein>
    <recommendedName>
        <fullName evidence="10">Protein kinase domain-containing protein</fullName>
    </recommendedName>
</protein>
<dbReference type="GO" id="GO:0004674">
    <property type="term" value="F:protein serine/threonine kinase activity"/>
    <property type="evidence" value="ECO:0007669"/>
    <property type="project" value="TreeGrafter"/>
</dbReference>
<evidence type="ECO:0000256" key="2">
    <source>
        <dbReference type="ARBA" id="ARBA00022741"/>
    </source>
</evidence>
<dbReference type="PROSITE" id="PS51746">
    <property type="entry name" value="PPM_2"/>
    <property type="match status" value="1"/>
</dbReference>
<evidence type="ECO:0000256" key="3">
    <source>
        <dbReference type="ARBA" id="ARBA00022777"/>
    </source>
</evidence>
<dbReference type="InterPro" id="IPR008271">
    <property type="entry name" value="Ser/Thr_kinase_AS"/>
</dbReference>
<dbReference type="EMBL" id="LSYV01000025">
    <property type="protein sequence ID" value="KXZ48955.1"/>
    <property type="molecule type" value="Genomic_DNA"/>
</dbReference>
<feature type="domain" description="Protein kinase" evidence="6">
    <location>
        <begin position="16"/>
        <end position="328"/>
    </location>
</feature>
<dbReference type="Gene3D" id="3.30.200.20">
    <property type="entry name" value="Phosphorylase Kinase, domain 1"/>
    <property type="match status" value="1"/>
</dbReference>
<dbReference type="InterPro" id="IPR001932">
    <property type="entry name" value="PPM-type_phosphatase-like_dom"/>
</dbReference>
<evidence type="ECO:0000256" key="4">
    <source>
        <dbReference type="ARBA" id="ARBA00022840"/>
    </source>
</evidence>
<dbReference type="PROSITE" id="PS50011">
    <property type="entry name" value="PROTEIN_KINASE_DOM"/>
    <property type="match status" value="1"/>
</dbReference>
<keyword evidence="2" id="KW-0547">Nucleotide-binding</keyword>
<sequence>MTQALAVPDALLAMMSAIRSKLSAGTESTVFRGKWRGQDVAVKKLRIATSADLDRFRSELAILASLSHPAVVPLLGARSLPPDYLLVLPLANGGTLRTALYERGWRPGWRAVLDVARQVASGLAHVHAAGVLHRDLKPANLLLLDAPDTGDVIAATTAAVAGPAVDPVPRVQIADFGLSVRVGAAGGSDPCGAHDAASLATNGKPSGGFYKRQMVGTLEYMAPELLLRTAPPSVASDVYALAVTINELATGTVPFSDCTKDNPEVHTVLEMGYGRLELAAAVAAEGLRPCLPRRCPPGFAGLMRACWELDPAARPSAEQVVAALEELVTRELPAWEAAQAQARQPSSQPGEPDDAVKMEECGGEELRTEAAAEPASNPLLQHPQALRQPWDQGARSSAGGAASESDCGSRASTLGGYRNGSDGGSAAVNGGAGEAPSSCPAAAAGDNSISAVRPPYVFHAGVFEAQGPRDTMEDRHLLLADLWGRQGPEVQQQPAAGGIGAPAPPQPQTAPHPQQAEGKWSLEDPEHHLRSRAAWEQAQEEERRRRRQQWQREQQQPLGSAAASAASLASSMSPVSPAARAPPAPPLEVLPPVPLAAVFDGHRGSEAADYCRARLPAELRAALRECPCPASALRRAFARLEEGYHAHWRDKRAAHLQLSRGPTAFPGATALAVLLDPTPSLLPAPAAQQPLPPPPPQQHSAPSPSGSSCSADAAATDAGELPSASSYPTPALAPSHGGCGAGDCAPGAAATPSLPAAAGGPVLYVANAGDCRAALVRRRTALPASRDHTGLLPDERSRLAAAGVEVTWQHGGWRVGTSGLQVTRCIGDFDVKPGGPAASTALPPSGVSAVPEVSRIELTPDDLVLILASDGLWDVVGLQEAAGLVYDTVKDPGLAAKRLACEALMRGAADNVTVLVVFLADVSTVERVFSAAHGGEAYGVTGTAYGSRTRLERDRAVAEAADELRDTY</sequence>
<feature type="domain" description="PPM-type phosphatase" evidence="7">
    <location>
        <begin position="571"/>
        <end position="919"/>
    </location>
</feature>
<feature type="compositionally biased region" description="Low complexity" evidence="5">
    <location>
        <begin position="551"/>
        <end position="579"/>
    </location>
</feature>
<dbReference type="OrthoDB" id="544434at2759"/>
<feature type="region of interest" description="Disordered" evidence="5">
    <location>
        <begin position="390"/>
        <end position="415"/>
    </location>
</feature>
<dbReference type="CDD" id="cd00143">
    <property type="entry name" value="PP2Cc"/>
    <property type="match status" value="1"/>
</dbReference>
<comment type="caution">
    <text evidence="8">The sequence shown here is derived from an EMBL/GenBank/DDBJ whole genome shotgun (WGS) entry which is preliminary data.</text>
</comment>
<dbReference type="InterPro" id="IPR011009">
    <property type="entry name" value="Kinase-like_dom_sf"/>
</dbReference>
<dbReference type="Pfam" id="PF00069">
    <property type="entry name" value="Pkinase"/>
    <property type="match status" value="1"/>
</dbReference>
<dbReference type="Pfam" id="PF00481">
    <property type="entry name" value="PP2C"/>
    <property type="match status" value="1"/>
</dbReference>
<dbReference type="PANTHER" id="PTHR44329">
    <property type="entry name" value="SERINE/THREONINE-PROTEIN KINASE TNNI3K-RELATED"/>
    <property type="match status" value="1"/>
</dbReference>
<evidence type="ECO:0000256" key="1">
    <source>
        <dbReference type="ARBA" id="ARBA00022679"/>
    </source>
</evidence>
<dbReference type="PANTHER" id="PTHR44329:SF288">
    <property type="entry name" value="MITOGEN-ACTIVATED PROTEIN KINASE KINASE KINASE 20"/>
    <property type="match status" value="1"/>
</dbReference>
<dbReference type="InterPro" id="IPR051681">
    <property type="entry name" value="Ser/Thr_Kinases-Pseudokinases"/>
</dbReference>
<evidence type="ECO:0000313" key="9">
    <source>
        <dbReference type="Proteomes" id="UP000075714"/>
    </source>
</evidence>
<keyword evidence="3" id="KW-0418">Kinase</keyword>
<dbReference type="STRING" id="33097.A0A150GH53"/>
<dbReference type="AlphaFoldDB" id="A0A150GH53"/>
<evidence type="ECO:0008006" key="10">
    <source>
        <dbReference type="Google" id="ProtNLM"/>
    </source>
</evidence>
<dbReference type="InterPro" id="IPR000719">
    <property type="entry name" value="Prot_kinase_dom"/>
</dbReference>